<dbReference type="GO" id="GO:0008270">
    <property type="term" value="F:zinc ion binding"/>
    <property type="evidence" value="ECO:0007669"/>
    <property type="project" value="UniProtKB-UniRule"/>
</dbReference>
<evidence type="ECO:0000313" key="6">
    <source>
        <dbReference type="EMBL" id="MBF4501184.1"/>
    </source>
</evidence>
<gene>
    <name evidence="6" type="ORF">IRY55_07370</name>
</gene>
<reference evidence="6" key="1">
    <citation type="submission" date="2020-11" db="EMBL/GenBank/DDBJ databases">
        <title>Multidrug resistant novel bacterium Savagea serpentis sp. nov., isolated from the scats of a vine snake (Ahaetulla nasuta).</title>
        <authorList>
            <person name="Venkata Ramana V."/>
            <person name="Vikas Patil S."/>
            <person name="Yogita Lugani V."/>
        </authorList>
    </citation>
    <scope>NUCLEOTIDE SEQUENCE</scope>
    <source>
        <strain evidence="6">SN6</strain>
    </source>
</reference>
<organism evidence="6 7">
    <name type="scientific">Savagea serpentis</name>
    <dbReference type="NCBI Taxonomy" id="2785297"/>
    <lineage>
        <taxon>Bacteria</taxon>
        <taxon>Bacillati</taxon>
        <taxon>Bacillota</taxon>
        <taxon>Bacilli</taxon>
        <taxon>Bacillales</taxon>
        <taxon>Caryophanaceae</taxon>
        <taxon>Savagea</taxon>
    </lineage>
</organism>
<keyword evidence="7" id="KW-1185">Reference proteome</keyword>
<evidence type="ECO:0000256" key="3">
    <source>
        <dbReference type="ARBA" id="ARBA00022833"/>
    </source>
</evidence>
<dbReference type="SMART" id="SM00731">
    <property type="entry name" value="SprT"/>
    <property type="match status" value="1"/>
</dbReference>
<dbReference type="HAMAP" id="MF_00745">
    <property type="entry name" value="SprT_like"/>
    <property type="match status" value="1"/>
</dbReference>
<comment type="subcellular location">
    <subcellularLocation>
        <location evidence="4">Cytoplasm</location>
    </subcellularLocation>
</comment>
<dbReference type="InterPro" id="IPR006640">
    <property type="entry name" value="SprT-like_domain"/>
</dbReference>
<comment type="caution">
    <text evidence="6">The sequence shown here is derived from an EMBL/GenBank/DDBJ whole genome shotgun (WGS) entry which is preliminary data.</text>
</comment>
<dbReference type="InterPro" id="IPR023524">
    <property type="entry name" value="Uncharacterised_SprT-like"/>
</dbReference>
<accession>A0A8J7KLE8</accession>
<evidence type="ECO:0000256" key="4">
    <source>
        <dbReference type="HAMAP-Rule" id="MF_00745"/>
    </source>
</evidence>
<feature type="binding site" evidence="4">
    <location>
        <position position="71"/>
    </location>
    <ligand>
        <name>Zn(2+)</name>
        <dbReference type="ChEBI" id="CHEBI:29105"/>
    </ligand>
</feature>
<evidence type="ECO:0000313" key="7">
    <source>
        <dbReference type="Proteomes" id="UP000622653"/>
    </source>
</evidence>
<keyword evidence="1 4" id="KW-0963">Cytoplasm</keyword>
<sequence>MNNQQLQILVENISTEVFGKPFRHEAYFNERLRTTGGRYLLQTGNIEMNPLVYYKYGMEELTGVIKHELCHYHLHLEGKGYRHRDQDFKKLLLQTNAPRYCQPLQSKRKSNKMYQYECVECRHLYIRKRKMNPKKYRCSLCGNEIRLKAIFEK</sequence>
<dbReference type="GO" id="GO:0006950">
    <property type="term" value="P:response to stress"/>
    <property type="evidence" value="ECO:0007669"/>
    <property type="project" value="UniProtKB-ARBA"/>
</dbReference>
<dbReference type="AlphaFoldDB" id="A0A8J7KLE8"/>
<keyword evidence="3 4" id="KW-0862">Zinc</keyword>
<feature type="active site" evidence="4">
    <location>
        <position position="68"/>
    </location>
</feature>
<evidence type="ECO:0000256" key="1">
    <source>
        <dbReference type="ARBA" id="ARBA00022490"/>
    </source>
</evidence>
<dbReference type="EMBL" id="JADKPV010000002">
    <property type="protein sequence ID" value="MBF4501184.1"/>
    <property type="molecule type" value="Genomic_DNA"/>
</dbReference>
<protein>
    <recommendedName>
        <fullName evidence="4">Protein SprT-like</fullName>
    </recommendedName>
</protein>
<dbReference type="NCBIfam" id="NF003339">
    <property type="entry name" value="PRK04351.1"/>
    <property type="match status" value="1"/>
</dbReference>
<keyword evidence="2 4" id="KW-0479">Metal-binding</keyword>
<comment type="similarity">
    <text evidence="4">Belongs to the SprT family.</text>
</comment>
<dbReference type="RefSeq" id="WP_194562655.1">
    <property type="nucleotide sequence ID" value="NZ_JADKPV010000002.1"/>
</dbReference>
<proteinExistence type="inferred from homology"/>
<comment type="cofactor">
    <cofactor evidence="4">
        <name>Zn(2+)</name>
        <dbReference type="ChEBI" id="CHEBI:29105"/>
    </cofactor>
    <text evidence="4">Binds 1 zinc ion.</text>
</comment>
<name>A0A8J7KLE8_9BACL</name>
<feature type="binding site" evidence="4">
    <location>
        <position position="67"/>
    </location>
    <ligand>
        <name>Zn(2+)</name>
        <dbReference type="ChEBI" id="CHEBI:29105"/>
    </ligand>
</feature>
<feature type="domain" description="SprT-like" evidence="5">
    <location>
        <begin position="4"/>
        <end position="148"/>
    </location>
</feature>
<evidence type="ECO:0000259" key="5">
    <source>
        <dbReference type="SMART" id="SM00731"/>
    </source>
</evidence>
<dbReference type="GO" id="GO:0005737">
    <property type="term" value="C:cytoplasm"/>
    <property type="evidence" value="ECO:0007669"/>
    <property type="project" value="UniProtKB-SubCell"/>
</dbReference>
<evidence type="ECO:0000256" key="2">
    <source>
        <dbReference type="ARBA" id="ARBA00022723"/>
    </source>
</evidence>
<dbReference type="Pfam" id="PF10263">
    <property type="entry name" value="SprT-like"/>
    <property type="match status" value="1"/>
</dbReference>
<dbReference type="Proteomes" id="UP000622653">
    <property type="component" value="Unassembled WGS sequence"/>
</dbReference>